<protein>
    <recommendedName>
        <fullName evidence="4">Secreted protein</fullName>
    </recommendedName>
</protein>
<keyword evidence="3" id="KW-1185">Reference proteome</keyword>
<evidence type="ECO:0000256" key="1">
    <source>
        <dbReference type="SAM" id="SignalP"/>
    </source>
</evidence>
<evidence type="ECO:0000313" key="2">
    <source>
        <dbReference type="EMBL" id="EYC27755.1"/>
    </source>
</evidence>
<reference evidence="3" key="1">
    <citation type="journal article" date="2015" name="Nat. Genet.">
        <title>The genome and transcriptome of the zoonotic hookworm Ancylostoma ceylanicum identify infection-specific gene families.</title>
        <authorList>
            <person name="Schwarz E.M."/>
            <person name="Hu Y."/>
            <person name="Antoshechkin I."/>
            <person name="Miller M.M."/>
            <person name="Sternberg P.W."/>
            <person name="Aroian R.V."/>
        </authorList>
    </citation>
    <scope>NUCLEOTIDE SEQUENCE</scope>
    <source>
        <strain evidence="3">HY135</strain>
    </source>
</reference>
<feature type="signal peptide" evidence="1">
    <location>
        <begin position="1"/>
        <end position="25"/>
    </location>
</feature>
<dbReference type="AlphaFoldDB" id="A0A016VJZ5"/>
<dbReference type="OrthoDB" id="18786at2759"/>
<gene>
    <name evidence="2" type="primary">Acey_s0008.g162</name>
    <name evidence="2" type="ORF">Y032_0008g162</name>
</gene>
<name>A0A016VJZ5_9BILA</name>
<accession>A0A016VJZ5</accession>
<feature type="chain" id="PRO_5001490763" description="Secreted protein" evidence="1">
    <location>
        <begin position="26"/>
        <end position="77"/>
    </location>
</feature>
<dbReference type="Proteomes" id="UP000024635">
    <property type="component" value="Unassembled WGS sequence"/>
</dbReference>
<evidence type="ECO:0000313" key="3">
    <source>
        <dbReference type="Proteomes" id="UP000024635"/>
    </source>
</evidence>
<keyword evidence="1" id="KW-0732">Signal</keyword>
<sequence length="77" mass="8624">MMKQRETLQLASILVVTTIQTSAVADIVTQQHCGWVAWRLRGNVCNCRCLDRGDHEETCRGIVVDTDVLVFWGCVSS</sequence>
<comment type="caution">
    <text evidence="2">The sequence shown here is derived from an EMBL/GenBank/DDBJ whole genome shotgun (WGS) entry which is preliminary data.</text>
</comment>
<evidence type="ECO:0008006" key="4">
    <source>
        <dbReference type="Google" id="ProtNLM"/>
    </source>
</evidence>
<dbReference type="EMBL" id="JARK01001344">
    <property type="protein sequence ID" value="EYC27755.1"/>
    <property type="molecule type" value="Genomic_DNA"/>
</dbReference>
<organism evidence="2 3">
    <name type="scientific">Ancylostoma ceylanicum</name>
    <dbReference type="NCBI Taxonomy" id="53326"/>
    <lineage>
        <taxon>Eukaryota</taxon>
        <taxon>Metazoa</taxon>
        <taxon>Ecdysozoa</taxon>
        <taxon>Nematoda</taxon>
        <taxon>Chromadorea</taxon>
        <taxon>Rhabditida</taxon>
        <taxon>Rhabditina</taxon>
        <taxon>Rhabditomorpha</taxon>
        <taxon>Strongyloidea</taxon>
        <taxon>Ancylostomatidae</taxon>
        <taxon>Ancylostomatinae</taxon>
        <taxon>Ancylostoma</taxon>
    </lineage>
</organism>
<proteinExistence type="predicted"/>